<accession>F7VHT4</accession>
<organism evidence="1 2">
    <name type="scientific">Acetobacter tropicalis NBRC 101654</name>
    <dbReference type="NCBI Taxonomy" id="749388"/>
    <lineage>
        <taxon>Bacteria</taxon>
        <taxon>Pseudomonadati</taxon>
        <taxon>Pseudomonadota</taxon>
        <taxon>Alphaproteobacteria</taxon>
        <taxon>Acetobacterales</taxon>
        <taxon>Acetobacteraceae</taxon>
        <taxon>Acetobacter</taxon>
    </lineage>
</organism>
<evidence type="ECO:0000313" key="2">
    <source>
        <dbReference type="Proteomes" id="UP000004319"/>
    </source>
</evidence>
<gene>
    <name evidence="1" type="ORF">ATPR_2933</name>
</gene>
<dbReference type="AlphaFoldDB" id="F7VHT4"/>
<dbReference type="Proteomes" id="UP000004319">
    <property type="component" value="Unassembled WGS sequence"/>
</dbReference>
<protein>
    <submittedName>
        <fullName evidence="1">Uncharacterized protein</fullName>
    </submittedName>
</protein>
<comment type="caution">
    <text evidence="1">The sequence shown here is derived from an EMBL/GenBank/DDBJ whole genome shotgun (WGS) entry which is preliminary data.</text>
</comment>
<name>F7VHT4_9PROT</name>
<evidence type="ECO:0000313" key="1">
    <source>
        <dbReference type="EMBL" id="GAA09929.1"/>
    </source>
</evidence>
<sequence>MWVDRPVAPDRLAIGVEFPHYVIAVGVTAAGLAQFHAPAQAAMGLLGQVLQEQRVHRALETDMKVGDFSFGEGDDPHAGIVHALEDAGDVLLVAGEAIHRLGQHNLEPSALGIGDQRLDTGSHQGGARDGMVGILFDDGPALFLRVGAAHPKLVGDRGVALVVGRIAGVERDLHGGLSLTVRSGGAAPVAETGTSPVPRDGP</sequence>
<reference evidence="1 2" key="1">
    <citation type="journal article" date="2011" name="Biochem. Biophys. Res. Commun.">
        <title>Increased number of Arginine-based salt bridges contributes to the thermotolerance of thermotolerant acetic acid bacteria, Acetobacter tropicalis SKU1100.</title>
        <authorList>
            <person name="Matsutani M."/>
            <person name="Hirakawa H."/>
            <person name="Nishikura M."/>
            <person name="Soemphol W."/>
            <person name="Ali I.A.I."/>
            <person name="Yakushi T."/>
            <person name="Matsushita K."/>
        </authorList>
    </citation>
    <scope>NUCLEOTIDE SEQUENCE [LARGE SCALE GENOMIC DNA]</scope>
    <source>
        <strain evidence="1 2">NBRC 101654</strain>
    </source>
</reference>
<dbReference type="EMBL" id="BABS01000140">
    <property type="protein sequence ID" value="GAA09929.1"/>
    <property type="molecule type" value="Genomic_DNA"/>
</dbReference>
<proteinExistence type="predicted"/>